<reference evidence="2 3" key="1">
    <citation type="journal article" date="2016" name="DNA Res.">
        <title>The draft genome of MD-2 pineapple using hybrid error correction of long reads.</title>
        <authorList>
            <person name="Redwan R.M."/>
            <person name="Saidin A."/>
            <person name="Kumar S.V."/>
        </authorList>
    </citation>
    <scope>NUCLEOTIDE SEQUENCE [LARGE SCALE GENOMIC DNA]</scope>
    <source>
        <strain evidence="3">cv. MD2</strain>
        <tissue evidence="2">Leaf</tissue>
    </source>
</reference>
<evidence type="ECO:0000313" key="3">
    <source>
        <dbReference type="Proteomes" id="UP000092600"/>
    </source>
</evidence>
<accession>A0A199UFW8</accession>
<protein>
    <submittedName>
        <fullName evidence="2">Uncharacterized protein</fullName>
    </submittedName>
</protein>
<dbReference type="AlphaFoldDB" id="A0A199UFW8"/>
<organism evidence="2 3">
    <name type="scientific">Ananas comosus</name>
    <name type="common">Pineapple</name>
    <name type="synonym">Ananas ananas</name>
    <dbReference type="NCBI Taxonomy" id="4615"/>
    <lineage>
        <taxon>Eukaryota</taxon>
        <taxon>Viridiplantae</taxon>
        <taxon>Streptophyta</taxon>
        <taxon>Embryophyta</taxon>
        <taxon>Tracheophyta</taxon>
        <taxon>Spermatophyta</taxon>
        <taxon>Magnoliopsida</taxon>
        <taxon>Liliopsida</taxon>
        <taxon>Poales</taxon>
        <taxon>Bromeliaceae</taxon>
        <taxon>Bromelioideae</taxon>
        <taxon>Ananas</taxon>
    </lineage>
</organism>
<name>A0A199UFW8_ANACO</name>
<feature type="region of interest" description="Disordered" evidence="1">
    <location>
        <begin position="71"/>
        <end position="90"/>
    </location>
</feature>
<comment type="caution">
    <text evidence="2">The sequence shown here is derived from an EMBL/GenBank/DDBJ whole genome shotgun (WGS) entry which is preliminary data.</text>
</comment>
<evidence type="ECO:0000256" key="1">
    <source>
        <dbReference type="SAM" id="MobiDB-lite"/>
    </source>
</evidence>
<evidence type="ECO:0000313" key="2">
    <source>
        <dbReference type="EMBL" id="OAY63465.1"/>
    </source>
</evidence>
<sequence>MSRPASLLAVAILRLPVEDILCHFFAISTSFFGLIILCEEVKCGKAGDLEEEGLSSGETIESHAVLERLASKQSASHSAKEPARTKRRSAAWRSTRACRGGYAHSGRSAAWQSARACRGGHAHPANSSHSRLAGALAQRGKTLGAGAGTDADIGSKKPVGTANGVLDNNLAYYVRSPQARKRTALALTVNVE</sequence>
<dbReference type="EMBL" id="LSRQ01008339">
    <property type="protein sequence ID" value="OAY63465.1"/>
    <property type="molecule type" value="Genomic_DNA"/>
</dbReference>
<gene>
    <name evidence="2" type="ORF">ACMD2_16371</name>
</gene>
<proteinExistence type="predicted"/>
<dbReference type="Proteomes" id="UP000092600">
    <property type="component" value="Unassembled WGS sequence"/>
</dbReference>